<evidence type="ECO:0000259" key="2">
    <source>
        <dbReference type="Pfam" id="PF21926"/>
    </source>
</evidence>
<feature type="region of interest" description="Disordered" evidence="1">
    <location>
        <begin position="1"/>
        <end position="43"/>
    </location>
</feature>
<dbReference type="InterPro" id="IPR054597">
    <property type="entry name" value="FeeM_cat"/>
</dbReference>
<proteinExistence type="predicted"/>
<dbReference type="Proteomes" id="UP000182649">
    <property type="component" value="Unassembled WGS sequence"/>
</dbReference>
<dbReference type="EMBL" id="FPBZ01000001">
    <property type="protein sequence ID" value="SFU35474.1"/>
    <property type="molecule type" value="Genomic_DNA"/>
</dbReference>
<organism evidence="3 4">
    <name type="scientific">Nitrosospira multiformis</name>
    <dbReference type="NCBI Taxonomy" id="1231"/>
    <lineage>
        <taxon>Bacteria</taxon>
        <taxon>Pseudomonadati</taxon>
        <taxon>Pseudomonadota</taxon>
        <taxon>Betaproteobacteria</taxon>
        <taxon>Nitrosomonadales</taxon>
        <taxon>Nitrosomonadaceae</taxon>
        <taxon>Nitrosospira</taxon>
    </lineage>
</organism>
<reference evidence="3 4" key="1">
    <citation type="submission" date="2016-10" db="EMBL/GenBank/DDBJ databases">
        <authorList>
            <person name="de Groot N.N."/>
        </authorList>
    </citation>
    <scope>NUCLEOTIDE SEQUENCE [LARGE SCALE GENOMIC DNA]</scope>
    <source>
        <strain evidence="3 4">Nl14</strain>
    </source>
</reference>
<evidence type="ECO:0000256" key="1">
    <source>
        <dbReference type="SAM" id="MobiDB-lite"/>
    </source>
</evidence>
<dbReference type="InterPro" id="IPR016181">
    <property type="entry name" value="Acyl_CoA_acyltransferase"/>
</dbReference>
<dbReference type="AlphaFoldDB" id="A0A1I7FH56"/>
<dbReference type="Gene3D" id="3.40.630.30">
    <property type="match status" value="1"/>
</dbReference>
<dbReference type="SUPFAM" id="SSF55729">
    <property type="entry name" value="Acyl-CoA N-acyltransferases (Nat)"/>
    <property type="match status" value="1"/>
</dbReference>
<sequence length="276" mass="31347">MLLHSDASPHLNRSHLASSGTKSRNRGTLRLVPTPHPLNNEEPRNGLFDRNCVLWHGEYSIRLTDSAERRNEVGALIKRMYSWRGYDIGNTPMSPQNNTTLEAFSGQDLVGTLTLRFDSEDGLLADELYEEKISAFRTSDRKICELSKLAIDPEFSSKELLASLFNLAYIYARLIQKATDFFIEINPRHAAYYKRMLGFRELGGMRNCPRVNAPAVLLHLELDYVDGQVSSLAGSHQPRERSLYPYFLSKHDEKKVVNRIQNLNQARAFGLSALCS</sequence>
<gene>
    <name evidence="3" type="ORF">SAMN05216417_101476</name>
</gene>
<accession>A0A1I7FH56</accession>
<feature type="domain" description="N-acyl amino acid synthase FeeM catalytic core" evidence="2">
    <location>
        <begin position="73"/>
        <end position="221"/>
    </location>
</feature>
<name>A0A1I7FH56_9PROT</name>
<dbReference type="RefSeq" id="WP_371265854.1">
    <property type="nucleotide sequence ID" value="NZ_FPBZ01000001.1"/>
</dbReference>
<evidence type="ECO:0000313" key="4">
    <source>
        <dbReference type="Proteomes" id="UP000182649"/>
    </source>
</evidence>
<dbReference type="Pfam" id="PF21926">
    <property type="entry name" value="FeeM"/>
    <property type="match status" value="1"/>
</dbReference>
<evidence type="ECO:0000313" key="3">
    <source>
        <dbReference type="EMBL" id="SFU35474.1"/>
    </source>
</evidence>
<protein>
    <recommendedName>
        <fullName evidence="2">N-acyl amino acid synthase FeeM catalytic core domain-containing protein</fullName>
    </recommendedName>
</protein>